<sequence length="355" mass="36758">MWTAARIRNKLRRVNRARRPPGAGVRATGRQRCAVRRRARQTASSVVGVALLIAAACSQPSAAGTSPSPTAGPGSQAPTAGLVDIGGGRTIWLECRGTGTPTVLLVSGAVGAHDDWTHTLNDADPAAAPSQNDAAVFSEVSRFTRVCAYDRPGTTRLTGELSPSTPVPQPTTAQAGASDLRALMSAAGERGPYVLVGASWGGMLVNLFARENHADVAALVLVDGASDFLEETLTPGQWAAWMQAVATSPVPPGGEIPDYDGAVAEIRAAPALPSVPAVVLTADQPWNLSLGDQPPTWPAWTAAQDRLADQLHATHVTATDSGHPINLQNPRVVVDAVRSVVDTARGTPGPAATTR</sequence>
<keyword evidence="3" id="KW-0378">Hydrolase</keyword>
<evidence type="ECO:0000313" key="4">
    <source>
        <dbReference type="Proteomes" id="UP000007809"/>
    </source>
</evidence>
<dbReference type="PANTHER" id="PTHR43798:SF33">
    <property type="entry name" value="HYDROLASE, PUTATIVE (AFU_ORTHOLOGUE AFUA_2G14860)-RELATED"/>
    <property type="match status" value="1"/>
</dbReference>
<dbReference type="Proteomes" id="UP000007809">
    <property type="component" value="Chromosome"/>
</dbReference>
<accession>F4CTM7</accession>
<dbReference type="Gene3D" id="3.40.50.1820">
    <property type="entry name" value="alpha/beta hydrolase"/>
    <property type="match status" value="1"/>
</dbReference>
<name>F4CTM7_PSEUX</name>
<dbReference type="Pfam" id="PF12697">
    <property type="entry name" value="Abhydrolase_6"/>
    <property type="match status" value="1"/>
</dbReference>
<dbReference type="eggNOG" id="COG0596">
    <property type="taxonomic scope" value="Bacteria"/>
</dbReference>
<dbReference type="KEGG" id="pdx:Psed_6439"/>
<evidence type="ECO:0000259" key="2">
    <source>
        <dbReference type="Pfam" id="PF12697"/>
    </source>
</evidence>
<keyword evidence="4" id="KW-1185">Reference proteome</keyword>
<dbReference type="InterPro" id="IPR029058">
    <property type="entry name" value="AB_hydrolase_fold"/>
</dbReference>
<evidence type="ECO:0000256" key="1">
    <source>
        <dbReference type="SAM" id="MobiDB-lite"/>
    </source>
</evidence>
<dbReference type="GO" id="GO:0016020">
    <property type="term" value="C:membrane"/>
    <property type="evidence" value="ECO:0007669"/>
    <property type="project" value="TreeGrafter"/>
</dbReference>
<dbReference type="AlphaFoldDB" id="F4CTM7"/>
<organism evidence="3 4">
    <name type="scientific">Pseudonocardia dioxanivorans (strain ATCC 55486 / DSM 44775 / JCM 13855 / CB1190)</name>
    <dbReference type="NCBI Taxonomy" id="675635"/>
    <lineage>
        <taxon>Bacteria</taxon>
        <taxon>Bacillati</taxon>
        <taxon>Actinomycetota</taxon>
        <taxon>Actinomycetes</taxon>
        <taxon>Pseudonocardiales</taxon>
        <taxon>Pseudonocardiaceae</taxon>
        <taxon>Pseudonocardia</taxon>
    </lineage>
</organism>
<dbReference type="InterPro" id="IPR050266">
    <property type="entry name" value="AB_hydrolase_sf"/>
</dbReference>
<dbReference type="SUPFAM" id="SSF53474">
    <property type="entry name" value="alpha/beta-Hydrolases"/>
    <property type="match status" value="1"/>
</dbReference>
<dbReference type="HOGENOM" id="CLU_020336_9_0_11"/>
<feature type="region of interest" description="Disordered" evidence="1">
    <location>
        <begin position="154"/>
        <end position="173"/>
    </location>
</feature>
<dbReference type="STRING" id="675635.Psed_6439"/>
<protein>
    <submittedName>
        <fullName evidence="3">Alpha/beta hydrolase fold protein</fullName>
    </submittedName>
</protein>
<feature type="region of interest" description="Disordered" evidence="1">
    <location>
        <begin position="62"/>
        <end position="81"/>
    </location>
</feature>
<feature type="domain" description="AB hydrolase-1" evidence="2">
    <location>
        <begin position="103"/>
        <end position="336"/>
    </location>
</feature>
<reference evidence="3 4" key="1">
    <citation type="journal article" date="2011" name="J. Bacteriol.">
        <title>Genome sequence of the 1,4-dioxane-degrading Pseudonocardia dioxanivorans strain CB1190.</title>
        <authorList>
            <person name="Sales C.M."/>
            <person name="Mahendra S."/>
            <person name="Grostern A."/>
            <person name="Parales R.E."/>
            <person name="Goodwin L.A."/>
            <person name="Woyke T."/>
            <person name="Nolan M."/>
            <person name="Lapidus A."/>
            <person name="Chertkov O."/>
            <person name="Ovchinnikova G."/>
            <person name="Sczyrba A."/>
            <person name="Alvarez-Cohen L."/>
        </authorList>
    </citation>
    <scope>NUCLEOTIDE SEQUENCE [LARGE SCALE GENOMIC DNA]</scope>
    <source>
        <strain evidence="4">ATCC 55486 / DSM 44775 / JCM 13855 / CB1190</strain>
    </source>
</reference>
<dbReference type="EMBL" id="CP002593">
    <property type="protein sequence ID" value="AEA28530.1"/>
    <property type="molecule type" value="Genomic_DNA"/>
</dbReference>
<dbReference type="GO" id="GO:0016787">
    <property type="term" value="F:hydrolase activity"/>
    <property type="evidence" value="ECO:0007669"/>
    <property type="project" value="UniProtKB-KW"/>
</dbReference>
<dbReference type="PANTHER" id="PTHR43798">
    <property type="entry name" value="MONOACYLGLYCEROL LIPASE"/>
    <property type="match status" value="1"/>
</dbReference>
<evidence type="ECO:0000313" key="3">
    <source>
        <dbReference type="EMBL" id="AEA28530.1"/>
    </source>
</evidence>
<dbReference type="InterPro" id="IPR000073">
    <property type="entry name" value="AB_hydrolase_1"/>
</dbReference>
<feature type="compositionally biased region" description="Polar residues" evidence="1">
    <location>
        <begin position="155"/>
        <end position="173"/>
    </location>
</feature>
<proteinExistence type="predicted"/>
<gene>
    <name evidence="3" type="ordered locus">Psed_6439</name>
</gene>